<dbReference type="EMBL" id="BAAAPN010000054">
    <property type="protein sequence ID" value="GAA1764037.1"/>
    <property type="molecule type" value="Genomic_DNA"/>
</dbReference>
<feature type="domain" description="HTH deoR-type" evidence="4">
    <location>
        <begin position="2"/>
        <end position="67"/>
    </location>
</feature>
<dbReference type="InterPro" id="IPR057727">
    <property type="entry name" value="WCX_dom"/>
</dbReference>
<evidence type="ECO:0000313" key="6">
    <source>
        <dbReference type="Proteomes" id="UP001501475"/>
    </source>
</evidence>
<dbReference type="PROSITE" id="PS51000">
    <property type="entry name" value="HTH_DEOR_2"/>
    <property type="match status" value="1"/>
</dbReference>
<dbReference type="PROSITE" id="PS52050">
    <property type="entry name" value="WYL"/>
    <property type="match status" value="1"/>
</dbReference>
<evidence type="ECO:0000259" key="4">
    <source>
        <dbReference type="PROSITE" id="PS51000"/>
    </source>
</evidence>
<dbReference type="RefSeq" id="WP_344066577.1">
    <property type="nucleotide sequence ID" value="NZ_BAAAPN010000054.1"/>
</dbReference>
<proteinExistence type="predicted"/>
<dbReference type="SMART" id="SM00420">
    <property type="entry name" value="HTH_DEOR"/>
    <property type="match status" value="1"/>
</dbReference>
<dbReference type="Pfam" id="PF13280">
    <property type="entry name" value="WYL"/>
    <property type="match status" value="1"/>
</dbReference>
<protein>
    <submittedName>
        <fullName evidence="5">WYL domain-containing protein</fullName>
    </submittedName>
</protein>
<dbReference type="Pfam" id="PF25583">
    <property type="entry name" value="WCX"/>
    <property type="match status" value="1"/>
</dbReference>
<dbReference type="Pfam" id="PF08279">
    <property type="entry name" value="HTH_11"/>
    <property type="match status" value="1"/>
</dbReference>
<gene>
    <name evidence="5" type="ORF">GCM10009810_23940</name>
</gene>
<evidence type="ECO:0000256" key="1">
    <source>
        <dbReference type="ARBA" id="ARBA00023015"/>
    </source>
</evidence>
<dbReference type="PANTHER" id="PTHR34580:SF1">
    <property type="entry name" value="PROTEIN PAFC"/>
    <property type="match status" value="1"/>
</dbReference>
<dbReference type="InterPro" id="IPR036388">
    <property type="entry name" value="WH-like_DNA-bd_sf"/>
</dbReference>
<dbReference type="Gene3D" id="1.10.10.10">
    <property type="entry name" value="Winged helix-like DNA-binding domain superfamily/Winged helix DNA-binding domain"/>
    <property type="match status" value="1"/>
</dbReference>
<evidence type="ECO:0000313" key="5">
    <source>
        <dbReference type="EMBL" id="GAA1764037.1"/>
    </source>
</evidence>
<keyword evidence="2" id="KW-0804">Transcription</keyword>
<evidence type="ECO:0000256" key="3">
    <source>
        <dbReference type="SAM" id="MobiDB-lite"/>
    </source>
</evidence>
<sequence length="349" mass="36671">MRADRLVAALLLLQQKGRLTAAELARELDVSVPTARRDLEALSASGIPVYPQAGRGGGWQLVGGARTDLTGLTAGEARSLFLLLGPGGRADPDARTALRKLARALPAPFRDEALAAADAVVHDPAGWGEQQAVSPADHVRRTLQDAVVRRRRVDLTYAAPTGSPSVRVVDPWGLAAKDGRWYLVAGTDAGRRTFRLDRVVVAAVLDAQATRPADLDLGAEWDQVVTAVEERRAGLWADLLVAPAAVPMLRRTFGRHTEVAQARPNGVPARVAGLNADVLARRLASFGGSVRVLGPPEVRERLLEVARGSIAAQADSGATGSTGAGQEYSGPRSTVAVRVHPGPGLPSNG</sequence>
<dbReference type="InterPro" id="IPR051534">
    <property type="entry name" value="CBASS_pafABC_assoc_protein"/>
</dbReference>
<dbReference type="InterPro" id="IPR001034">
    <property type="entry name" value="DeoR_HTH"/>
</dbReference>
<comment type="caution">
    <text evidence="5">The sequence shown here is derived from an EMBL/GenBank/DDBJ whole genome shotgun (WGS) entry which is preliminary data.</text>
</comment>
<accession>A0ABP4WVS8</accession>
<dbReference type="InterPro" id="IPR013196">
    <property type="entry name" value="HTH_11"/>
</dbReference>
<dbReference type="SUPFAM" id="SSF46785">
    <property type="entry name" value="Winged helix' DNA-binding domain"/>
    <property type="match status" value="1"/>
</dbReference>
<dbReference type="Proteomes" id="UP001501475">
    <property type="component" value="Unassembled WGS sequence"/>
</dbReference>
<dbReference type="InterPro" id="IPR036390">
    <property type="entry name" value="WH_DNA-bd_sf"/>
</dbReference>
<name>A0ABP4WVS8_9MICO</name>
<keyword evidence="1" id="KW-0805">Transcription regulation</keyword>
<dbReference type="PANTHER" id="PTHR34580">
    <property type="match status" value="1"/>
</dbReference>
<dbReference type="InterPro" id="IPR028349">
    <property type="entry name" value="PafC-like"/>
</dbReference>
<dbReference type="PIRSF" id="PIRSF016838">
    <property type="entry name" value="PafC"/>
    <property type="match status" value="1"/>
</dbReference>
<keyword evidence="6" id="KW-1185">Reference proteome</keyword>
<feature type="compositionally biased region" description="Low complexity" evidence="3">
    <location>
        <begin position="313"/>
        <end position="326"/>
    </location>
</feature>
<dbReference type="InterPro" id="IPR026881">
    <property type="entry name" value="WYL_dom"/>
</dbReference>
<reference evidence="6" key="1">
    <citation type="journal article" date="2019" name="Int. J. Syst. Evol. Microbiol.">
        <title>The Global Catalogue of Microorganisms (GCM) 10K type strain sequencing project: providing services to taxonomists for standard genome sequencing and annotation.</title>
        <authorList>
            <consortium name="The Broad Institute Genomics Platform"/>
            <consortium name="The Broad Institute Genome Sequencing Center for Infectious Disease"/>
            <person name="Wu L."/>
            <person name="Ma J."/>
        </authorList>
    </citation>
    <scope>NUCLEOTIDE SEQUENCE [LARGE SCALE GENOMIC DNA]</scope>
    <source>
        <strain evidence="6">JCM 15591</strain>
    </source>
</reference>
<feature type="region of interest" description="Disordered" evidence="3">
    <location>
        <begin position="313"/>
        <end position="349"/>
    </location>
</feature>
<organism evidence="5 6">
    <name type="scientific">Nostocoides vanveenii</name>
    <dbReference type="NCBI Taxonomy" id="330835"/>
    <lineage>
        <taxon>Bacteria</taxon>
        <taxon>Bacillati</taxon>
        <taxon>Actinomycetota</taxon>
        <taxon>Actinomycetes</taxon>
        <taxon>Micrococcales</taxon>
        <taxon>Intrasporangiaceae</taxon>
        <taxon>Nostocoides</taxon>
    </lineage>
</organism>
<evidence type="ECO:0000256" key="2">
    <source>
        <dbReference type="ARBA" id="ARBA00023163"/>
    </source>
</evidence>